<evidence type="ECO:0008006" key="3">
    <source>
        <dbReference type="Google" id="ProtNLM"/>
    </source>
</evidence>
<comment type="caution">
    <text evidence="1">The sequence shown here is derived from an EMBL/GenBank/DDBJ whole genome shotgun (WGS) entry which is preliminary data.</text>
</comment>
<sequence length="237" mass="26528">MNSLTAQVLMFQPFGVPMRCVFVPFIPQMTPIVQVAQQIPDLNHYCQCNNENFGCASSRALIDHKDGLSKKELPSPSYKLIEKTICEADTKVSGSNNQLMKLKIADLPRKHKSKSKIIQRLSSLSSESKILKDIKGISNLNEIIFKATPKSHASQSTSQRMRSRYIGVCHKNGMYNAYIVANGKKTYICGTKNEEITAKYYDYCAILLHGKAATTNFSYTKRQLMEMLSSGGICLDI</sequence>
<reference evidence="1" key="1">
    <citation type="submission" date="2023-07" db="EMBL/GenBank/DDBJ databases">
        <authorList>
            <consortium name="AG Swart"/>
            <person name="Singh M."/>
            <person name="Singh A."/>
            <person name="Seah K."/>
            <person name="Emmerich C."/>
        </authorList>
    </citation>
    <scope>NUCLEOTIDE SEQUENCE</scope>
    <source>
        <strain evidence="1">DP1</strain>
    </source>
</reference>
<dbReference type="Gene3D" id="3.30.730.10">
    <property type="entry name" value="AP2/ERF domain"/>
    <property type="match status" value="1"/>
</dbReference>
<dbReference type="InterPro" id="IPR036955">
    <property type="entry name" value="AP2/ERF_dom_sf"/>
</dbReference>
<dbReference type="Proteomes" id="UP001295684">
    <property type="component" value="Unassembled WGS sequence"/>
</dbReference>
<evidence type="ECO:0000313" key="2">
    <source>
        <dbReference type="Proteomes" id="UP001295684"/>
    </source>
</evidence>
<keyword evidence="2" id="KW-1185">Reference proteome</keyword>
<gene>
    <name evidence="1" type="ORF">ECRASSUSDP1_LOCUS25262</name>
</gene>
<evidence type="ECO:0000313" key="1">
    <source>
        <dbReference type="EMBL" id="CAI2383751.1"/>
    </source>
</evidence>
<dbReference type="GO" id="GO:0003700">
    <property type="term" value="F:DNA-binding transcription factor activity"/>
    <property type="evidence" value="ECO:0007669"/>
    <property type="project" value="InterPro"/>
</dbReference>
<accession>A0AAD2D8Q2</accession>
<organism evidence="1 2">
    <name type="scientific">Euplotes crassus</name>
    <dbReference type="NCBI Taxonomy" id="5936"/>
    <lineage>
        <taxon>Eukaryota</taxon>
        <taxon>Sar</taxon>
        <taxon>Alveolata</taxon>
        <taxon>Ciliophora</taxon>
        <taxon>Intramacronucleata</taxon>
        <taxon>Spirotrichea</taxon>
        <taxon>Hypotrichia</taxon>
        <taxon>Euplotida</taxon>
        <taxon>Euplotidae</taxon>
        <taxon>Moneuplotes</taxon>
    </lineage>
</organism>
<protein>
    <recommendedName>
        <fullName evidence="3">AP2/ERF domain-containing protein</fullName>
    </recommendedName>
</protein>
<name>A0AAD2D8Q2_EUPCR</name>
<dbReference type="AlphaFoldDB" id="A0AAD2D8Q2"/>
<proteinExistence type="predicted"/>
<dbReference type="EMBL" id="CAMPGE010026051">
    <property type="protein sequence ID" value="CAI2383751.1"/>
    <property type="molecule type" value="Genomic_DNA"/>
</dbReference>